<keyword evidence="3 5" id="KW-0808">Transferase</keyword>
<dbReference type="InterPro" id="IPR051419">
    <property type="entry name" value="Lys/N-term_MeTrsfase_sf"/>
</dbReference>
<dbReference type="AlphaFoldDB" id="A0A1A8YHV8"/>
<dbReference type="Proteomes" id="UP000078555">
    <property type="component" value="Unassembled WGS sequence"/>
</dbReference>
<feature type="compositionally biased region" description="Basic residues" evidence="4">
    <location>
        <begin position="541"/>
        <end position="558"/>
    </location>
</feature>
<protein>
    <submittedName>
        <fullName evidence="5">S-adenosyl-L-methionine-dependent methyltransferase, putative</fullName>
    </submittedName>
</protein>
<evidence type="ECO:0000256" key="2">
    <source>
        <dbReference type="ARBA" id="ARBA00022603"/>
    </source>
</evidence>
<feature type="compositionally biased region" description="Basic and acidic residues" evidence="4">
    <location>
        <begin position="409"/>
        <end position="423"/>
    </location>
</feature>
<gene>
    <name evidence="5" type="ORF">POVWA1_005700</name>
</gene>
<organism evidence="5 6">
    <name type="scientific">Plasmodium ovale wallikeri</name>
    <dbReference type="NCBI Taxonomy" id="864142"/>
    <lineage>
        <taxon>Eukaryota</taxon>
        <taxon>Sar</taxon>
        <taxon>Alveolata</taxon>
        <taxon>Apicomplexa</taxon>
        <taxon>Aconoidasida</taxon>
        <taxon>Haemosporida</taxon>
        <taxon>Plasmodiidae</taxon>
        <taxon>Plasmodium</taxon>
        <taxon>Plasmodium (Plasmodium)</taxon>
    </lineage>
</organism>
<feature type="compositionally biased region" description="Basic and acidic residues" evidence="4">
    <location>
        <begin position="567"/>
        <end position="578"/>
    </location>
</feature>
<feature type="region of interest" description="Disordered" evidence="4">
    <location>
        <begin position="539"/>
        <end position="578"/>
    </location>
</feature>
<reference evidence="6" key="1">
    <citation type="submission" date="2016-05" db="EMBL/GenBank/DDBJ databases">
        <authorList>
            <person name="Naeem Raeece"/>
        </authorList>
    </citation>
    <scope>NUCLEOTIDE SEQUENCE [LARGE SCALE GENOMIC DNA]</scope>
</reference>
<evidence type="ECO:0000313" key="5">
    <source>
        <dbReference type="EMBL" id="SBT31139.1"/>
    </source>
</evidence>
<evidence type="ECO:0000256" key="1">
    <source>
        <dbReference type="ARBA" id="ARBA00008361"/>
    </source>
</evidence>
<proteinExistence type="inferred from homology"/>
<dbReference type="Gene3D" id="3.40.50.150">
    <property type="entry name" value="Vaccinia Virus protein VP39"/>
    <property type="match status" value="2"/>
</dbReference>
<dbReference type="GO" id="GO:0032259">
    <property type="term" value="P:methylation"/>
    <property type="evidence" value="ECO:0007669"/>
    <property type="project" value="UniProtKB-KW"/>
</dbReference>
<dbReference type="EMBL" id="FLRD01000011">
    <property type="protein sequence ID" value="SBT31139.1"/>
    <property type="molecule type" value="Genomic_DNA"/>
</dbReference>
<dbReference type="GO" id="GO:0008168">
    <property type="term" value="F:methyltransferase activity"/>
    <property type="evidence" value="ECO:0007669"/>
    <property type="project" value="UniProtKB-KW"/>
</dbReference>
<evidence type="ECO:0000313" key="6">
    <source>
        <dbReference type="Proteomes" id="UP000078555"/>
    </source>
</evidence>
<evidence type="ECO:0000256" key="3">
    <source>
        <dbReference type="ARBA" id="ARBA00022679"/>
    </source>
</evidence>
<keyword evidence="2 5" id="KW-0489">Methyltransferase</keyword>
<dbReference type="SUPFAM" id="SSF53335">
    <property type="entry name" value="S-adenosyl-L-methionine-dependent methyltransferases"/>
    <property type="match status" value="2"/>
</dbReference>
<dbReference type="PANTHER" id="PTHR12176">
    <property type="entry name" value="SAM-DEPENDENT METHYLTRANSFERASE SUPERFAMILY PROTEIN"/>
    <property type="match status" value="1"/>
</dbReference>
<dbReference type="PANTHER" id="PTHR12176:SF80">
    <property type="entry name" value="EEF1A LYSINE METHYLTRANSFERASE 4"/>
    <property type="match status" value="1"/>
</dbReference>
<dbReference type="InterPro" id="IPR029063">
    <property type="entry name" value="SAM-dependent_MTases_sf"/>
</dbReference>
<comment type="similarity">
    <text evidence="1">Belongs to the methyltransferase superfamily.</text>
</comment>
<feature type="region of interest" description="Disordered" evidence="4">
    <location>
        <begin position="409"/>
        <end position="441"/>
    </location>
</feature>
<keyword evidence="6" id="KW-1185">Reference proteome</keyword>
<dbReference type="CDD" id="cd02440">
    <property type="entry name" value="AdoMet_MTases"/>
    <property type="match status" value="1"/>
</dbReference>
<accession>A0A1A8YHV8</accession>
<evidence type="ECO:0000256" key="4">
    <source>
        <dbReference type="SAM" id="MobiDB-lite"/>
    </source>
</evidence>
<sequence>MEVLPAGYSDFRSREYWNNFFRSFDKKNFEWYGNYGDIKKIVYECIRRRFNYCDSSLECSSLKREILNKNCLLINTGCGNSNVSYEFFEDGFEYIINIDYSEVVIEKMKKKYGKIMEFINIDVSNTDKFDTLLQNLEKERLKRKKEYKLFFDKAFLDAYISCEKNEEDICKENAKNYFSIIFKHLNEGDIFLIITLAQYYITKEIVRNIYDKNVMLEVIPFLLKNNTCEFKYHPFLFAFYKNKKNIKDYTVKFTHLGDKTTNDISLWKLPQEINNTRECVNLHTFRKGKRFTLDIFNKNVNECHYNVIVYDSSNDVIKYNTVVIVVPFGYEFHWIYSTPEGNEQLATQAGAKRLLLVMRSNFWGKSGIVDVRIPVVHNDKRENPASLCPENDLNNGLNGIGAKQIGRHGVNEHFDEREGGKEKRNNKKKKEEEEEEAILTSNPPLGNSLYSEFNEGKNSVYILLDTIKNELRNILNEISLPNSKNFPIMVLNEEVRNCKIISHEKSNFCVSIIIRDVLITQEFIEENFGIRNGEEIQKGKNLQRKTRKKRNKLKKRNSAKSSSGDMQTEKEFTQTNLEKKKEERENYFRSRAIYKRQMIFSCDPLTVQSELIYTRENEETEVSEEKVTTTGSAPAFETDRINFEYIESASQYHVNFCCSVFFVINENIEREDKFVNICILGGGTNVLSNVMKTVFPNLPLHFDVVEIDETVKKFYSLFCNEEMLTSEKQVTNYVIMDSYDYIKDSQKNEFYDIIFLDINNSQNSYIKINDQKLYLTCPHIKFLKEEIINNMKHILKKSGILVINLLTRDTNARKYVHHFFKSLFRSVVSILSTNKEINEVLICSLEEVTAEKVTSFESCLIERMNKSDKWFLNFDVENFLSNVKVL</sequence>
<name>A0A1A8YHV8_PLAOA</name>